<dbReference type="Pfam" id="PF13649">
    <property type="entry name" value="Methyltransf_25"/>
    <property type="match status" value="1"/>
</dbReference>
<feature type="domain" description="Methyltransferase" evidence="2">
    <location>
        <begin position="41"/>
        <end position="128"/>
    </location>
</feature>
<keyword evidence="1" id="KW-0808">Transferase</keyword>
<evidence type="ECO:0000256" key="1">
    <source>
        <dbReference type="ARBA" id="ARBA00022679"/>
    </source>
</evidence>
<dbReference type="EMBL" id="CACVAZ010000037">
    <property type="protein sequence ID" value="CAA6807249.1"/>
    <property type="molecule type" value="Genomic_DNA"/>
</dbReference>
<gene>
    <name evidence="3" type="ORF">HELGO_WM33830</name>
</gene>
<name>A0A6S6SM40_9BACT</name>
<dbReference type="SUPFAM" id="SSF53335">
    <property type="entry name" value="S-adenosyl-L-methionine-dependent methyltransferases"/>
    <property type="match status" value="1"/>
</dbReference>
<dbReference type="PANTHER" id="PTHR43861">
    <property type="entry name" value="TRANS-ACONITATE 2-METHYLTRANSFERASE-RELATED"/>
    <property type="match status" value="1"/>
</dbReference>
<dbReference type="Gene3D" id="2.20.25.110">
    <property type="entry name" value="S-adenosyl-L-methionine-dependent methyltransferases"/>
    <property type="match status" value="1"/>
</dbReference>
<protein>
    <recommendedName>
        <fullName evidence="2">Methyltransferase domain-containing protein</fullName>
    </recommendedName>
</protein>
<organism evidence="3">
    <name type="scientific">uncultured Sulfurovum sp</name>
    <dbReference type="NCBI Taxonomy" id="269237"/>
    <lineage>
        <taxon>Bacteria</taxon>
        <taxon>Pseudomonadati</taxon>
        <taxon>Campylobacterota</taxon>
        <taxon>Epsilonproteobacteria</taxon>
        <taxon>Campylobacterales</taxon>
        <taxon>Sulfurovaceae</taxon>
        <taxon>Sulfurovum</taxon>
        <taxon>environmental samples</taxon>
    </lineage>
</organism>
<dbReference type="CDD" id="cd02440">
    <property type="entry name" value="AdoMet_MTases"/>
    <property type="match status" value="1"/>
</dbReference>
<dbReference type="GO" id="GO:0016740">
    <property type="term" value="F:transferase activity"/>
    <property type="evidence" value="ECO:0007669"/>
    <property type="project" value="UniProtKB-KW"/>
</dbReference>
<reference evidence="3" key="1">
    <citation type="submission" date="2020-01" db="EMBL/GenBank/DDBJ databases">
        <authorList>
            <person name="Meier V. D."/>
            <person name="Meier V D."/>
        </authorList>
    </citation>
    <scope>NUCLEOTIDE SEQUENCE</scope>
    <source>
        <strain evidence="3">HLG_WM_MAG_02</strain>
    </source>
</reference>
<proteinExistence type="predicted"/>
<evidence type="ECO:0000259" key="2">
    <source>
        <dbReference type="Pfam" id="PF13649"/>
    </source>
</evidence>
<accession>A0A6S6SM40</accession>
<dbReference type="InterPro" id="IPR041698">
    <property type="entry name" value="Methyltransf_25"/>
</dbReference>
<sequence length="231" mass="26448">MSNALDLYAKVEDLLGVTEVTPVLNEHYHETLEKLEFKTLLDVGCGSGGFLMELAQTNPDVKTLGIDLSSVMVEMTKAKGLNAQCIDLCKLEGKFDVITAIFDMVNYLDKKQLKRFLRCIEEHLEEGGHFLFDINTLFAFKVVAAGSFIKDADDRFLTIDSDYDEEATEYYMDFTLFEKEGDAYVKSQEAITQYFYKVNEIQKLTKMKLVSKKSISIYSNESEKFYLVFKK</sequence>
<dbReference type="AlphaFoldDB" id="A0A6S6SM40"/>
<dbReference type="Gene3D" id="3.40.50.150">
    <property type="entry name" value="Vaccinia Virus protein VP39"/>
    <property type="match status" value="1"/>
</dbReference>
<evidence type="ECO:0000313" key="3">
    <source>
        <dbReference type="EMBL" id="CAA6807249.1"/>
    </source>
</evidence>
<dbReference type="InterPro" id="IPR029063">
    <property type="entry name" value="SAM-dependent_MTases_sf"/>
</dbReference>